<dbReference type="Proteomes" id="UP000254329">
    <property type="component" value="Unassembled WGS sequence"/>
</dbReference>
<evidence type="ECO:0000313" key="1">
    <source>
        <dbReference type="EMBL" id="STO61076.1"/>
    </source>
</evidence>
<dbReference type="AlphaFoldDB" id="A0A377HYS6"/>
<protein>
    <submittedName>
        <fullName evidence="1">Uncharacterized protein</fullName>
    </submittedName>
</protein>
<evidence type="ECO:0000313" key="2">
    <source>
        <dbReference type="Proteomes" id="UP000254329"/>
    </source>
</evidence>
<name>A0A377HYS6_9PAST</name>
<organism evidence="1 2">
    <name type="scientific">Canicola haemoglobinophilus</name>
    <dbReference type="NCBI Taxonomy" id="733"/>
    <lineage>
        <taxon>Bacteria</taxon>
        <taxon>Pseudomonadati</taxon>
        <taxon>Pseudomonadota</taxon>
        <taxon>Gammaproteobacteria</taxon>
        <taxon>Pasteurellales</taxon>
        <taxon>Pasteurellaceae</taxon>
        <taxon>Canicola</taxon>
    </lineage>
</organism>
<proteinExistence type="predicted"/>
<dbReference type="EMBL" id="UGHF01000001">
    <property type="protein sequence ID" value="STO61076.1"/>
    <property type="molecule type" value="Genomic_DNA"/>
</dbReference>
<accession>A0A377HYS6</accession>
<keyword evidence="2" id="KW-1185">Reference proteome</keyword>
<reference evidence="1 2" key="1">
    <citation type="submission" date="2018-06" db="EMBL/GenBank/DDBJ databases">
        <authorList>
            <consortium name="Pathogen Informatics"/>
            <person name="Doyle S."/>
        </authorList>
    </citation>
    <scope>NUCLEOTIDE SEQUENCE [LARGE SCALE GENOMIC DNA]</scope>
    <source>
        <strain evidence="1 2">NCTC1659</strain>
    </source>
</reference>
<sequence>MDMLDVICRKTLPCSKGIETYNPSGMMIPSLCRKTLPCSKGIETLILDHSQSLASVERHCPVLKGLRRNHYQSSTVPSMKKTLDEFGFRSIRVIDERGFPKKIYWKMIADNQFNEEIFKILQKMKIQVQRDKTSKEVQEPVL</sequence>
<gene>
    <name evidence="1" type="ORF">NCTC1659_02385</name>
</gene>